<evidence type="ECO:0000313" key="4">
    <source>
        <dbReference type="Proteomes" id="UP000218811"/>
    </source>
</evidence>
<dbReference type="InterPro" id="IPR008322">
    <property type="entry name" value="UPF0261"/>
</dbReference>
<dbReference type="PANTHER" id="PTHR31862:SF1">
    <property type="entry name" value="UPF0261 DOMAIN PROTEIN (AFU_ORTHOLOGUE AFUA_1G10120)"/>
    <property type="match status" value="1"/>
</dbReference>
<dbReference type="NCBIfam" id="NF002674">
    <property type="entry name" value="PRK02399.1-2"/>
    <property type="match status" value="1"/>
</dbReference>
<dbReference type="InterPro" id="IPR044122">
    <property type="entry name" value="UPF0261_N"/>
</dbReference>
<dbReference type="CDD" id="cd15488">
    <property type="entry name" value="Tm-1-like"/>
    <property type="match status" value="1"/>
</dbReference>
<dbReference type="EMBL" id="KB468135">
    <property type="protein sequence ID" value="PCH43026.1"/>
    <property type="molecule type" value="Genomic_DNA"/>
</dbReference>
<name>A0A2H3JLE1_WOLCO</name>
<gene>
    <name evidence="3" type="ORF">WOLCODRAFT_144334</name>
</gene>
<evidence type="ECO:0000259" key="1">
    <source>
        <dbReference type="Pfam" id="PF06792"/>
    </source>
</evidence>
<reference evidence="3 4" key="1">
    <citation type="journal article" date="2012" name="Science">
        <title>The Paleozoic origin of enzymatic lignin decomposition reconstructed from 31 fungal genomes.</title>
        <authorList>
            <person name="Floudas D."/>
            <person name="Binder M."/>
            <person name="Riley R."/>
            <person name="Barry K."/>
            <person name="Blanchette R.A."/>
            <person name="Henrissat B."/>
            <person name="Martinez A.T."/>
            <person name="Otillar R."/>
            <person name="Spatafora J.W."/>
            <person name="Yadav J.S."/>
            <person name="Aerts A."/>
            <person name="Benoit I."/>
            <person name="Boyd A."/>
            <person name="Carlson A."/>
            <person name="Copeland A."/>
            <person name="Coutinho P.M."/>
            <person name="de Vries R.P."/>
            <person name="Ferreira P."/>
            <person name="Findley K."/>
            <person name="Foster B."/>
            <person name="Gaskell J."/>
            <person name="Glotzer D."/>
            <person name="Gorecki P."/>
            <person name="Heitman J."/>
            <person name="Hesse C."/>
            <person name="Hori C."/>
            <person name="Igarashi K."/>
            <person name="Jurgens J.A."/>
            <person name="Kallen N."/>
            <person name="Kersten P."/>
            <person name="Kohler A."/>
            <person name="Kuees U."/>
            <person name="Kumar T.K.A."/>
            <person name="Kuo A."/>
            <person name="LaButti K."/>
            <person name="Larrondo L.F."/>
            <person name="Lindquist E."/>
            <person name="Ling A."/>
            <person name="Lombard V."/>
            <person name="Lucas S."/>
            <person name="Lundell T."/>
            <person name="Martin R."/>
            <person name="McLaughlin D.J."/>
            <person name="Morgenstern I."/>
            <person name="Morin E."/>
            <person name="Murat C."/>
            <person name="Nagy L.G."/>
            <person name="Nolan M."/>
            <person name="Ohm R.A."/>
            <person name="Patyshakuliyeva A."/>
            <person name="Rokas A."/>
            <person name="Ruiz-Duenas F.J."/>
            <person name="Sabat G."/>
            <person name="Salamov A."/>
            <person name="Samejima M."/>
            <person name="Schmutz J."/>
            <person name="Slot J.C."/>
            <person name="St John F."/>
            <person name="Stenlid J."/>
            <person name="Sun H."/>
            <person name="Sun S."/>
            <person name="Syed K."/>
            <person name="Tsang A."/>
            <person name="Wiebenga A."/>
            <person name="Young D."/>
            <person name="Pisabarro A."/>
            <person name="Eastwood D.C."/>
            <person name="Martin F."/>
            <person name="Cullen D."/>
            <person name="Grigoriev I.V."/>
            <person name="Hibbett D.S."/>
        </authorList>
    </citation>
    <scope>NUCLEOTIDE SEQUENCE [LARGE SCALE GENOMIC DNA]</scope>
    <source>
        <strain evidence="3 4">MD-104</strain>
    </source>
</reference>
<organism evidence="3 4">
    <name type="scientific">Wolfiporia cocos (strain MD-104)</name>
    <name type="common">Brown rot fungus</name>
    <dbReference type="NCBI Taxonomy" id="742152"/>
    <lineage>
        <taxon>Eukaryota</taxon>
        <taxon>Fungi</taxon>
        <taxon>Dikarya</taxon>
        <taxon>Basidiomycota</taxon>
        <taxon>Agaricomycotina</taxon>
        <taxon>Agaricomycetes</taxon>
        <taxon>Polyporales</taxon>
        <taxon>Phaeolaceae</taxon>
        <taxon>Wolfiporia</taxon>
    </lineage>
</organism>
<keyword evidence="4" id="KW-1185">Reference proteome</keyword>
<dbReference type="InterPro" id="IPR056778">
    <property type="entry name" value="UPF0261_C"/>
</dbReference>
<dbReference type="InterPro" id="IPR051353">
    <property type="entry name" value="Tobamovirus_resist_UPF0261"/>
</dbReference>
<dbReference type="OrthoDB" id="10264588at2759"/>
<protein>
    <submittedName>
        <fullName evidence="3">UPF0261 domain-containing protein</fullName>
    </submittedName>
</protein>
<dbReference type="Gene3D" id="3.40.50.12020">
    <property type="entry name" value="Uncharacterised protein family UPF0261, NN domain"/>
    <property type="match status" value="1"/>
</dbReference>
<dbReference type="Pfam" id="PF06792">
    <property type="entry name" value="UPF0261"/>
    <property type="match status" value="1"/>
</dbReference>
<sequence length="454" mass="48112">MSTAPPTVALIGTCDTKLDELLYVHDKLVNEYGVQCKLIDVGRTPSQHPSIAITQLDIFVSSGIDPPSDLQSLPRGKLISTIIKHTIPLVKSLRESGAIHAALSMGGSGGTSLGSEVMRAALPLGFPKLIVSTMAAGDAHPFVGESDLAMMHSVVDIAGLNDILCPILDNAAGAIAGMARAQRARLLEGPPPSPTSGISPASPGNKRIAITMFGVTTPAVTHARKLLAAYPCTTYVFHASGAGGRAMEKLAVAGFWSGILDLTTTELADALLGGVLSAGDARLTAAAHARIPQVVSLGALDMCNFGPRDTVPGQYRGRNLFEHNPSTTLMRTTAEECRVLGRQIAERLRYADQDNTAVWIPKKGVSALSVKDAPFWDPDADAALFAAVKEGLNSTQIRVIEEEREVNDPLFVEGMTVVLVTKSCGKRLAPSAHEVWRELVLESIFITRRTSAQS</sequence>
<feature type="domain" description="UPF0261" evidence="2">
    <location>
        <begin position="206"/>
        <end position="416"/>
    </location>
</feature>
<accession>A0A2H3JLE1</accession>
<dbReference type="OMA" id="RIAITMF"/>
<feature type="domain" description="UPF0261" evidence="1">
    <location>
        <begin position="6"/>
        <end position="182"/>
    </location>
</feature>
<dbReference type="PANTHER" id="PTHR31862">
    <property type="entry name" value="UPF0261 DOMAIN PROTEIN (AFU_ORTHOLOGUE AFUA_1G10120)"/>
    <property type="match status" value="1"/>
</dbReference>
<evidence type="ECO:0000313" key="3">
    <source>
        <dbReference type="EMBL" id="PCH43026.1"/>
    </source>
</evidence>
<dbReference type="Gene3D" id="3.40.50.12030">
    <property type="entry name" value="Uncharacterised protein family UPF0261, NC domain"/>
    <property type="match status" value="1"/>
</dbReference>
<dbReference type="PIRSF" id="PIRSF033271">
    <property type="entry name" value="UCP033271"/>
    <property type="match status" value="1"/>
</dbReference>
<proteinExistence type="predicted"/>
<dbReference type="Proteomes" id="UP000218811">
    <property type="component" value="Unassembled WGS sequence"/>
</dbReference>
<dbReference type="AlphaFoldDB" id="A0A2H3JLE1"/>
<dbReference type="STRING" id="742152.A0A2H3JLE1"/>
<evidence type="ECO:0000259" key="2">
    <source>
        <dbReference type="Pfam" id="PF23189"/>
    </source>
</evidence>
<dbReference type="Pfam" id="PF23189">
    <property type="entry name" value="UPF0261_C"/>
    <property type="match status" value="1"/>
</dbReference>